<keyword evidence="5" id="KW-1185">Reference proteome</keyword>
<sequence length="339" mass="38782">MSIPSKNLPIDPDRKGDSSSFPKSKKRSTTKLVWILRLLPAVLFACHTYVAQGPFQSRTCLIFGRNCRSNTDVYMDASINVEKENYYNPVVQYYKSLFQTHEDIGGSLSVFVNGQETLNIFAGSKDLEGRINYDDLTLQQVYSSGKAVEGIVMAQLVDKGLVDYEAPVSKYWPEFAVSGKENVRIVDVMTHESGVFYLDDKLRDLTWESLKDQAAFSARLAGQKHFFDGEIKRAYQAVSRGWYLNEIVRRVDPQGRTIGQIARQELMADYKDVELYYSHFDNDSDWEKRLSPMVDYPVLRIIGRLLLPRAVQTNKWFGYPEMAPLHPLRHTLQRAPASL</sequence>
<gene>
    <name evidence="4" type="ORF">EMPS_07085</name>
</gene>
<name>A0A9P3HDN7_9FUNG</name>
<evidence type="ECO:0000256" key="1">
    <source>
        <dbReference type="SAM" id="MobiDB-lite"/>
    </source>
</evidence>
<organism evidence="4 5">
    <name type="scientific">Entomortierella parvispora</name>
    <dbReference type="NCBI Taxonomy" id="205924"/>
    <lineage>
        <taxon>Eukaryota</taxon>
        <taxon>Fungi</taxon>
        <taxon>Fungi incertae sedis</taxon>
        <taxon>Mucoromycota</taxon>
        <taxon>Mortierellomycotina</taxon>
        <taxon>Mortierellomycetes</taxon>
        <taxon>Mortierellales</taxon>
        <taxon>Mortierellaceae</taxon>
        <taxon>Entomortierella</taxon>
    </lineage>
</organism>
<dbReference type="InterPro" id="IPR012338">
    <property type="entry name" value="Beta-lactam/transpept-like"/>
</dbReference>
<comment type="caution">
    <text evidence="4">The sequence shown here is derived from an EMBL/GenBank/DDBJ whole genome shotgun (WGS) entry which is preliminary data.</text>
</comment>
<feature type="domain" description="Beta-lactamase-related" evidence="3">
    <location>
        <begin position="98"/>
        <end position="269"/>
    </location>
</feature>
<dbReference type="EMBL" id="BQFW01000009">
    <property type="protein sequence ID" value="GJJ74727.1"/>
    <property type="molecule type" value="Genomic_DNA"/>
</dbReference>
<dbReference type="Pfam" id="PF00144">
    <property type="entry name" value="Beta-lactamase"/>
    <property type="match status" value="1"/>
</dbReference>
<keyword evidence="2" id="KW-0812">Transmembrane</keyword>
<dbReference type="InterPro" id="IPR001466">
    <property type="entry name" value="Beta-lactam-related"/>
</dbReference>
<reference evidence="4" key="2">
    <citation type="journal article" date="2022" name="Microbiol. Resour. Announc.">
        <title>Whole-Genome Sequence of Entomortierella parvispora E1425, a Mucoromycotan Fungus Associated with Burkholderiaceae-Related Endosymbiotic Bacteria.</title>
        <authorList>
            <person name="Herlambang A."/>
            <person name="Guo Y."/>
            <person name="Takashima Y."/>
            <person name="Narisawa K."/>
            <person name="Ohta H."/>
            <person name="Nishizawa T."/>
        </authorList>
    </citation>
    <scope>NUCLEOTIDE SEQUENCE</scope>
    <source>
        <strain evidence="4">E1425</strain>
    </source>
</reference>
<proteinExistence type="predicted"/>
<feature type="transmembrane region" description="Helical" evidence="2">
    <location>
        <begin position="32"/>
        <end position="50"/>
    </location>
</feature>
<dbReference type="AlphaFoldDB" id="A0A9P3HDN7"/>
<dbReference type="InterPro" id="IPR052907">
    <property type="entry name" value="Beta-lactamase/esterase"/>
</dbReference>
<feature type="region of interest" description="Disordered" evidence="1">
    <location>
        <begin position="1"/>
        <end position="24"/>
    </location>
</feature>
<dbReference type="PANTHER" id="PTHR43319">
    <property type="entry name" value="BETA-LACTAMASE-RELATED"/>
    <property type="match status" value="1"/>
</dbReference>
<protein>
    <recommendedName>
        <fullName evidence="3">Beta-lactamase-related domain-containing protein</fullName>
    </recommendedName>
</protein>
<dbReference type="SUPFAM" id="SSF56601">
    <property type="entry name" value="beta-lactamase/transpeptidase-like"/>
    <property type="match status" value="1"/>
</dbReference>
<dbReference type="OrthoDB" id="5946976at2759"/>
<evidence type="ECO:0000256" key="2">
    <source>
        <dbReference type="SAM" id="Phobius"/>
    </source>
</evidence>
<evidence type="ECO:0000259" key="3">
    <source>
        <dbReference type="Pfam" id="PF00144"/>
    </source>
</evidence>
<evidence type="ECO:0000313" key="4">
    <source>
        <dbReference type="EMBL" id="GJJ74727.1"/>
    </source>
</evidence>
<evidence type="ECO:0000313" key="5">
    <source>
        <dbReference type="Proteomes" id="UP000827284"/>
    </source>
</evidence>
<dbReference type="PANTHER" id="PTHR43319:SF3">
    <property type="entry name" value="BETA-LACTAMASE-RELATED DOMAIN-CONTAINING PROTEIN"/>
    <property type="match status" value="1"/>
</dbReference>
<dbReference type="Proteomes" id="UP000827284">
    <property type="component" value="Unassembled WGS sequence"/>
</dbReference>
<keyword evidence="2" id="KW-0472">Membrane</keyword>
<keyword evidence="2" id="KW-1133">Transmembrane helix</keyword>
<reference evidence="4" key="1">
    <citation type="submission" date="2021-11" db="EMBL/GenBank/DDBJ databases">
        <authorList>
            <person name="Herlambang A."/>
            <person name="Guo Y."/>
            <person name="Takashima Y."/>
            <person name="Nishizawa T."/>
        </authorList>
    </citation>
    <scope>NUCLEOTIDE SEQUENCE</scope>
    <source>
        <strain evidence="4">E1425</strain>
    </source>
</reference>
<accession>A0A9P3HDN7</accession>
<dbReference type="Gene3D" id="3.40.710.10">
    <property type="entry name" value="DD-peptidase/beta-lactamase superfamily"/>
    <property type="match status" value="1"/>
</dbReference>